<evidence type="ECO:0008006" key="3">
    <source>
        <dbReference type="Google" id="ProtNLM"/>
    </source>
</evidence>
<dbReference type="EMBL" id="CP093442">
    <property type="protein sequence ID" value="UOF02307.1"/>
    <property type="molecule type" value="Genomic_DNA"/>
</dbReference>
<sequence length="412" mass="45604">MRNLIIAAIYIGAFLLVSACSPESVPLRAEKPLHDELVVVPQTEHVPEQTFEWITEDGGQSQLEFNPRVDILFVVDNSDSMKSAQENLVKNIDGFTARITKNKMIDYHIGVMSVWDSSERYAKANANSYQVGDLRLVKGGTNQNYRFVTKADGKGVLASTLNIGVAPFEKGGPEVEEMFSPLAAAIEKTGRGATNEEFFRDDAQLVVVLVSDADDGTKELDPEQLAQKLVEFKGGDAKKVSAYGVLVRANDPDQYKDWALRIHPKYHPECFTAVKQTAKNNGTCTGFGPERLEKFIVKANEGQGLTPTQIRNNRIMSIVSPTFGSDLAKIGSDITVKTLEKTIFLSQRPRAEKNGKLQVRVRYGNQLIPQSANGGWLYNPEDNSIQLSGDIDYQYVEGARFSVDLIPLNLKK</sequence>
<dbReference type="Proteomes" id="UP000830116">
    <property type="component" value="Chromosome"/>
</dbReference>
<protein>
    <recommendedName>
        <fullName evidence="3">VWFA domain-containing protein</fullName>
    </recommendedName>
</protein>
<evidence type="ECO:0000313" key="1">
    <source>
        <dbReference type="EMBL" id="UOF02307.1"/>
    </source>
</evidence>
<organism evidence="1 2">
    <name type="scientific">Bdellovibrio reynosensis</name>
    <dbReference type="NCBI Taxonomy" id="2835041"/>
    <lineage>
        <taxon>Bacteria</taxon>
        <taxon>Pseudomonadati</taxon>
        <taxon>Bdellovibrionota</taxon>
        <taxon>Bdellovibrionia</taxon>
        <taxon>Bdellovibrionales</taxon>
        <taxon>Pseudobdellovibrionaceae</taxon>
        <taxon>Bdellovibrio</taxon>
    </lineage>
</organism>
<dbReference type="InterPro" id="IPR036465">
    <property type="entry name" value="vWFA_dom_sf"/>
</dbReference>
<reference evidence="1" key="1">
    <citation type="submission" date="2022-03" db="EMBL/GenBank/DDBJ databases">
        <title>Genome Identification and Characterization of new species Bdellovibrio reynosense LBG001 sp. nov. from a Mexico soil sample.</title>
        <authorList>
            <person name="Camilli A."/>
            <person name="Ajao Y."/>
            <person name="Guo X."/>
        </authorList>
    </citation>
    <scope>NUCLEOTIDE SEQUENCE</scope>
    <source>
        <strain evidence="1">LBG001</strain>
    </source>
</reference>
<name>A0ABY4CBI7_9BACT</name>
<dbReference type="PROSITE" id="PS51257">
    <property type="entry name" value="PROKAR_LIPOPROTEIN"/>
    <property type="match status" value="1"/>
</dbReference>
<keyword evidence="2" id="KW-1185">Reference proteome</keyword>
<evidence type="ECO:0000313" key="2">
    <source>
        <dbReference type="Proteomes" id="UP000830116"/>
    </source>
</evidence>
<dbReference type="Gene3D" id="3.40.50.410">
    <property type="entry name" value="von Willebrand factor, type A domain"/>
    <property type="match status" value="1"/>
</dbReference>
<dbReference type="RefSeq" id="WP_243539461.1">
    <property type="nucleotide sequence ID" value="NZ_CP093442.1"/>
</dbReference>
<accession>A0ABY4CBI7</accession>
<gene>
    <name evidence="1" type="ORF">MNR06_05000</name>
</gene>
<dbReference type="SUPFAM" id="SSF53300">
    <property type="entry name" value="vWA-like"/>
    <property type="match status" value="1"/>
</dbReference>
<proteinExistence type="predicted"/>